<evidence type="ECO:0000313" key="2">
    <source>
        <dbReference type="Proteomes" id="UP000515873"/>
    </source>
</evidence>
<reference evidence="1 2" key="1">
    <citation type="submission" date="2020-08" db="EMBL/GenBank/DDBJ databases">
        <title>Dyella sp. G9 isolated from forest soil.</title>
        <authorList>
            <person name="Fu J."/>
            <person name="Qiu L."/>
        </authorList>
    </citation>
    <scope>NUCLEOTIDE SEQUENCE [LARGE SCALE GENOMIC DNA]</scope>
    <source>
        <strain evidence="1 2">G9</strain>
    </source>
</reference>
<dbReference type="EMBL" id="CP060412">
    <property type="protein sequence ID" value="QNK01694.1"/>
    <property type="molecule type" value="Genomic_DNA"/>
</dbReference>
<accession>A0A7G8Q4I6</accession>
<dbReference type="KEGG" id="dtl:H8F01_00495"/>
<evidence type="ECO:0000313" key="1">
    <source>
        <dbReference type="EMBL" id="QNK01694.1"/>
    </source>
</evidence>
<dbReference type="RefSeq" id="WP_187057153.1">
    <property type="nucleotide sequence ID" value="NZ_CP060412.1"/>
</dbReference>
<proteinExistence type="predicted"/>
<dbReference type="Proteomes" id="UP000515873">
    <property type="component" value="Chromosome"/>
</dbReference>
<protein>
    <submittedName>
        <fullName evidence="1">Uncharacterized protein</fullName>
    </submittedName>
</protein>
<gene>
    <name evidence="1" type="ORF">H8F01_00495</name>
</gene>
<name>A0A7G8Q4I6_9GAMM</name>
<dbReference type="AlphaFoldDB" id="A0A7G8Q4I6"/>
<sequence length="151" mass="16714">MNEQQKKDQLLMHGEMVRNMTENELRQELAHHAEEVLMHGAYLHQVAGMLAKFRKAKGDEEGNVQLALLQDLLRPIVMGQPSKRPNDLVTPRIDGIAEEILDVLETFDDHANQGPAVEATTSVSALTTEELVAELMKRAMNGEAGIHAVAL</sequence>
<keyword evidence="2" id="KW-1185">Reference proteome</keyword>
<organism evidence="1 2">
    <name type="scientific">Dyella telluris</name>
    <dbReference type="NCBI Taxonomy" id="2763498"/>
    <lineage>
        <taxon>Bacteria</taxon>
        <taxon>Pseudomonadati</taxon>
        <taxon>Pseudomonadota</taxon>
        <taxon>Gammaproteobacteria</taxon>
        <taxon>Lysobacterales</taxon>
        <taxon>Rhodanobacteraceae</taxon>
        <taxon>Dyella</taxon>
    </lineage>
</organism>